<dbReference type="InterPro" id="IPR012338">
    <property type="entry name" value="Beta-lactam/transpept-like"/>
</dbReference>
<dbReference type="InterPro" id="IPR050491">
    <property type="entry name" value="AmpC-like"/>
</dbReference>
<dbReference type="AlphaFoldDB" id="A0A162Z3I4"/>
<dbReference type="Pfam" id="PF00144">
    <property type="entry name" value="Beta-lactamase"/>
    <property type="match status" value="1"/>
</dbReference>
<evidence type="ECO:0008006" key="5">
    <source>
        <dbReference type="Google" id="ProtNLM"/>
    </source>
</evidence>
<dbReference type="OrthoDB" id="1522765at2"/>
<feature type="domain" description="Beta-lactamase-related" evidence="1">
    <location>
        <begin position="48"/>
        <end position="371"/>
    </location>
</feature>
<dbReference type="Proteomes" id="UP000076715">
    <property type="component" value="Unassembled WGS sequence"/>
</dbReference>
<feature type="domain" description="Peptidase S12 Pab87-related C-terminal" evidence="2">
    <location>
        <begin position="415"/>
        <end position="517"/>
    </location>
</feature>
<accession>A0A162Z3I4</accession>
<protein>
    <recommendedName>
        <fullName evidence="5">Serine hydrolase</fullName>
    </recommendedName>
</protein>
<dbReference type="STRING" id="1642818.AWE51_07710"/>
<dbReference type="InterPro" id="IPR021860">
    <property type="entry name" value="Peptidase_S12_Pab87-rel_C"/>
</dbReference>
<evidence type="ECO:0000259" key="1">
    <source>
        <dbReference type="Pfam" id="PF00144"/>
    </source>
</evidence>
<evidence type="ECO:0000313" key="3">
    <source>
        <dbReference type="EMBL" id="KZS39533.1"/>
    </source>
</evidence>
<organism evidence="3 4">
    <name type="scientific">Aquimarina aggregata</name>
    <dbReference type="NCBI Taxonomy" id="1642818"/>
    <lineage>
        <taxon>Bacteria</taxon>
        <taxon>Pseudomonadati</taxon>
        <taxon>Bacteroidota</taxon>
        <taxon>Flavobacteriia</taxon>
        <taxon>Flavobacteriales</taxon>
        <taxon>Flavobacteriaceae</taxon>
        <taxon>Aquimarina</taxon>
    </lineage>
</organism>
<reference evidence="3 4" key="1">
    <citation type="submission" date="2016-01" db="EMBL/GenBank/DDBJ databases">
        <title>The draft genome sequence of Aquimarina sp. RZW4-3-2.</title>
        <authorList>
            <person name="Wang Y."/>
        </authorList>
    </citation>
    <scope>NUCLEOTIDE SEQUENCE [LARGE SCALE GENOMIC DNA]</scope>
    <source>
        <strain evidence="3 4">RZW4-3-2</strain>
    </source>
</reference>
<dbReference type="SUPFAM" id="SSF56601">
    <property type="entry name" value="beta-lactamase/transpeptidase-like"/>
    <property type="match status" value="1"/>
</dbReference>
<dbReference type="PANTHER" id="PTHR46825:SF15">
    <property type="entry name" value="BETA-LACTAMASE-RELATED DOMAIN-CONTAINING PROTEIN"/>
    <property type="match status" value="1"/>
</dbReference>
<evidence type="ECO:0000259" key="2">
    <source>
        <dbReference type="Pfam" id="PF11954"/>
    </source>
</evidence>
<dbReference type="Pfam" id="PF11954">
    <property type="entry name" value="DUF3471"/>
    <property type="match status" value="1"/>
</dbReference>
<gene>
    <name evidence="3" type="ORF">AWE51_07710</name>
</gene>
<proteinExistence type="predicted"/>
<keyword evidence="4" id="KW-1185">Reference proteome</keyword>
<dbReference type="PANTHER" id="PTHR46825">
    <property type="entry name" value="D-ALANYL-D-ALANINE-CARBOXYPEPTIDASE/ENDOPEPTIDASE AMPH"/>
    <property type="match status" value="1"/>
</dbReference>
<dbReference type="Gene3D" id="2.40.128.600">
    <property type="match status" value="1"/>
</dbReference>
<dbReference type="Gene3D" id="3.40.710.10">
    <property type="entry name" value="DD-peptidase/beta-lactamase superfamily"/>
    <property type="match status" value="1"/>
</dbReference>
<evidence type="ECO:0000313" key="4">
    <source>
        <dbReference type="Proteomes" id="UP000076715"/>
    </source>
</evidence>
<dbReference type="InterPro" id="IPR001466">
    <property type="entry name" value="Beta-lactam-related"/>
</dbReference>
<sequence length="524" mass="59980">MNNLPKTIKINKTMRTLTVLVFLFFFQASSIAQKSIEQLDKSFEEALQLWNIPGMSIGIIKDGKVVLAKGYGVLKAKGKEKPNSKTMYAIASNTKAFTTTALATLVEEGKLSWNDKVRKYIPDYELYDSYTSEQVTIRDILSHKVGFANFSGDVIWYKNNRSAADLLKRIKYVPKAYDFRNGYGYSNLMYMSAGEVIKSITGNSWSDYVKARFFEPLQMTRTITSVEELGKFSNVATPHKPIKNENKPITWTNWDSMGSAGAIISSVDDMLKWINLHLSNGKIDDKTYFSQDQQEELWHPNNSYKVNYKRRAVYPMNFSAYGLGFGLYDYEGQKVITHSGGYDGMYSRVAMVPEQGLGIVILTNSMKSIGDYLTYDILDYFLNRKDTDWHKIGLNNYTNYTDWIDKKKNTIRTKQKKGTTPTIAKTEMEGSYYDDLYGAKITVSTNSKNELKINFEGAPDLTAKLAHWHYNTFEIQWENEHAWFDFGTLGFITNTNNEITGLEFDVPNGDIFFDEIKAKKQNQK</sequence>
<dbReference type="EMBL" id="LQRT01000024">
    <property type="protein sequence ID" value="KZS39533.1"/>
    <property type="molecule type" value="Genomic_DNA"/>
</dbReference>
<name>A0A162Z3I4_9FLAO</name>
<comment type="caution">
    <text evidence="3">The sequence shown here is derived from an EMBL/GenBank/DDBJ whole genome shotgun (WGS) entry which is preliminary data.</text>
</comment>